<sequence length="74" mass="8845">MKKQDKRQMENLREELRAYHDAGVFLWLDGRPSTPKKIAKACFMCETSSYMRDYIQNEKNEITDIAFDIIKQQK</sequence>
<accession>A0A9D0ZZQ0</accession>
<name>A0A9D0ZZQ0_9FIRM</name>
<reference evidence="1" key="1">
    <citation type="submission" date="2020-10" db="EMBL/GenBank/DDBJ databases">
        <authorList>
            <person name="Gilroy R."/>
        </authorList>
    </citation>
    <scope>NUCLEOTIDE SEQUENCE</scope>
    <source>
        <strain evidence="1">ChiSjej3B21-11622</strain>
    </source>
</reference>
<dbReference type="Proteomes" id="UP000886886">
    <property type="component" value="Unassembled WGS sequence"/>
</dbReference>
<comment type="caution">
    <text evidence="1">The sequence shown here is derived from an EMBL/GenBank/DDBJ whole genome shotgun (WGS) entry which is preliminary data.</text>
</comment>
<proteinExistence type="predicted"/>
<dbReference type="EMBL" id="DVFT01000203">
    <property type="protein sequence ID" value="HIQ97633.1"/>
    <property type="molecule type" value="Genomic_DNA"/>
</dbReference>
<gene>
    <name evidence="1" type="ORF">IAB26_13880</name>
</gene>
<evidence type="ECO:0000313" key="1">
    <source>
        <dbReference type="EMBL" id="HIQ97633.1"/>
    </source>
</evidence>
<evidence type="ECO:0000313" key="2">
    <source>
        <dbReference type="Proteomes" id="UP000886886"/>
    </source>
</evidence>
<protein>
    <submittedName>
        <fullName evidence="1">Uncharacterized protein</fullName>
    </submittedName>
</protein>
<reference evidence="1" key="2">
    <citation type="journal article" date="2021" name="PeerJ">
        <title>Extensive microbial diversity within the chicken gut microbiome revealed by metagenomics and culture.</title>
        <authorList>
            <person name="Gilroy R."/>
            <person name="Ravi A."/>
            <person name="Getino M."/>
            <person name="Pursley I."/>
            <person name="Horton D.L."/>
            <person name="Alikhan N.F."/>
            <person name="Baker D."/>
            <person name="Gharbi K."/>
            <person name="Hall N."/>
            <person name="Watson M."/>
            <person name="Adriaenssens E.M."/>
            <person name="Foster-Nyarko E."/>
            <person name="Jarju S."/>
            <person name="Secka A."/>
            <person name="Antonio M."/>
            <person name="Oren A."/>
            <person name="Chaudhuri R.R."/>
            <person name="La Ragione R."/>
            <person name="Hildebrand F."/>
            <person name="Pallen M.J."/>
        </authorList>
    </citation>
    <scope>NUCLEOTIDE SEQUENCE</scope>
    <source>
        <strain evidence="1">ChiSjej3B21-11622</strain>
    </source>
</reference>
<dbReference type="AlphaFoldDB" id="A0A9D0ZZQ0"/>
<organism evidence="1 2">
    <name type="scientific">Candidatus Limivivens merdigallinarum</name>
    <dbReference type="NCBI Taxonomy" id="2840859"/>
    <lineage>
        <taxon>Bacteria</taxon>
        <taxon>Bacillati</taxon>
        <taxon>Bacillota</taxon>
        <taxon>Clostridia</taxon>
        <taxon>Lachnospirales</taxon>
        <taxon>Lachnospiraceae</taxon>
        <taxon>Lachnospiraceae incertae sedis</taxon>
        <taxon>Candidatus Limivivens</taxon>
    </lineage>
</organism>